<dbReference type="OrthoDB" id="5121955at2759"/>
<gene>
    <name evidence="4" type="ORF">B0A52_03226</name>
</gene>
<feature type="domain" description="Xylanolytic transcriptional activator regulatory" evidence="3">
    <location>
        <begin position="248"/>
        <end position="400"/>
    </location>
</feature>
<organism evidence="4 5">
    <name type="scientific">Exophiala mesophila</name>
    <name type="common">Black yeast-like fungus</name>
    <dbReference type="NCBI Taxonomy" id="212818"/>
    <lineage>
        <taxon>Eukaryota</taxon>
        <taxon>Fungi</taxon>
        <taxon>Dikarya</taxon>
        <taxon>Ascomycota</taxon>
        <taxon>Pezizomycotina</taxon>
        <taxon>Eurotiomycetes</taxon>
        <taxon>Chaetothyriomycetidae</taxon>
        <taxon>Chaetothyriales</taxon>
        <taxon>Herpotrichiellaceae</taxon>
        <taxon>Exophiala</taxon>
    </lineage>
</organism>
<evidence type="ECO:0000313" key="5">
    <source>
        <dbReference type="Proteomes" id="UP000288859"/>
    </source>
</evidence>
<dbReference type="EMBL" id="NAJM01000010">
    <property type="protein sequence ID" value="RVX72873.1"/>
    <property type="molecule type" value="Genomic_DNA"/>
</dbReference>
<dbReference type="CDD" id="cd12148">
    <property type="entry name" value="fungal_TF_MHR"/>
    <property type="match status" value="1"/>
</dbReference>
<evidence type="ECO:0000259" key="3">
    <source>
        <dbReference type="Pfam" id="PF04082"/>
    </source>
</evidence>
<dbReference type="Proteomes" id="UP000288859">
    <property type="component" value="Unassembled WGS sequence"/>
</dbReference>
<dbReference type="InterPro" id="IPR007219">
    <property type="entry name" value="XnlR_reg_dom"/>
</dbReference>
<evidence type="ECO:0000256" key="1">
    <source>
        <dbReference type="ARBA" id="ARBA00023242"/>
    </source>
</evidence>
<dbReference type="InterPro" id="IPR052761">
    <property type="entry name" value="Fungal_Detox/Toxin_TFs"/>
</dbReference>
<dbReference type="GO" id="GO:0006351">
    <property type="term" value="P:DNA-templated transcription"/>
    <property type="evidence" value="ECO:0007669"/>
    <property type="project" value="InterPro"/>
</dbReference>
<evidence type="ECO:0000313" key="4">
    <source>
        <dbReference type="EMBL" id="RVX72873.1"/>
    </source>
</evidence>
<proteinExistence type="predicted"/>
<evidence type="ECO:0000256" key="2">
    <source>
        <dbReference type="SAM" id="MobiDB-lite"/>
    </source>
</evidence>
<dbReference type="VEuPathDB" id="FungiDB:PV10_06713"/>
<dbReference type="GO" id="GO:0003677">
    <property type="term" value="F:DNA binding"/>
    <property type="evidence" value="ECO:0007669"/>
    <property type="project" value="InterPro"/>
</dbReference>
<keyword evidence="1" id="KW-0539">Nucleus</keyword>
<feature type="region of interest" description="Disordered" evidence="2">
    <location>
        <begin position="71"/>
        <end position="127"/>
    </location>
</feature>
<feature type="region of interest" description="Disordered" evidence="2">
    <location>
        <begin position="37"/>
        <end position="57"/>
    </location>
</feature>
<dbReference type="GO" id="GO:0008270">
    <property type="term" value="F:zinc ion binding"/>
    <property type="evidence" value="ECO:0007669"/>
    <property type="project" value="InterPro"/>
</dbReference>
<sequence length="759" mass="85682">MANEQIDGPVSLDIRPAKKPRACLHCHVRKTATQYKKQRQFHVDHARSTSHAGTGLPEYERLQGTRIQRDHHHHLSGSGPTFSNGTTISPSRADNDLLSSNQGLPLTDFSLEGERTSDMGEAGDPPVGEDDVHLHICQEMSRGSVAAMSPSPQAQKLDRREVIEFHEGINSMTILGEVLGHQRPNRLVRVVLADDPKVTSHHRFPGLDDADMAYIAAKGALDFPSPHIWYDQFDLARTPINPASDELLKIYFSTIFPYAPILDRVKFMHDYRAKQHSPFLMQSILANAVPHAPKELLQEAGYKDRITAQQSLFSKARLLYDIGCEKSQLCLLQGSIMLSSLSFSYAMDKDYRHWLTNAGRIATLMGLHRNYVSEALGVRTKRLFRRIWWVLYNRDTLLTISGIDNLRRFHDRFCDTAPLTEADWEGDEEIPAEFSDILPPMPRLQKLFMVELSKLSIISGNFLRDFKAPGVIPTTEDIDRMSSEISAWRKQLPTEMQLGTLQEWSSENIWILVLLAMGYRLEAVFCRASKEVYRALDDSLAVKRLSQRQESAMFELSTIIQRASMHEVLHLCPLSFMTCASTILAMRIENALDPTLSARKQLASKTQIFAELEYLRESCEYWSSLIWTLRMFEAVISRTRLGLTAESPEELRESEVDTPVRTAGEDGRDCAVDVAARPREGLSGNTFTVSTSADLSMSMADDVFGILPVTDNYDWLQNLLGSPKWPVSRSLENKVRCVLSLDIVNESTAALLQEKLWGS</sequence>
<accession>A0A438NAT6</accession>
<feature type="compositionally biased region" description="Polar residues" evidence="2">
    <location>
        <begin position="78"/>
        <end position="104"/>
    </location>
</feature>
<dbReference type="PANTHER" id="PTHR47425:SF2">
    <property type="entry name" value="FARB-RELATED"/>
    <property type="match status" value="1"/>
</dbReference>
<dbReference type="Pfam" id="PF04082">
    <property type="entry name" value="Fungal_trans"/>
    <property type="match status" value="1"/>
</dbReference>
<comment type="caution">
    <text evidence="4">The sequence shown here is derived from an EMBL/GenBank/DDBJ whole genome shotgun (WGS) entry which is preliminary data.</text>
</comment>
<dbReference type="PANTHER" id="PTHR47425">
    <property type="entry name" value="FARB-RELATED"/>
    <property type="match status" value="1"/>
</dbReference>
<dbReference type="AlphaFoldDB" id="A0A438NAT6"/>
<protein>
    <recommendedName>
        <fullName evidence="3">Xylanolytic transcriptional activator regulatory domain-containing protein</fullName>
    </recommendedName>
</protein>
<reference evidence="4 5" key="1">
    <citation type="submission" date="2017-03" db="EMBL/GenBank/DDBJ databases">
        <title>Genomes of endolithic fungi from Antarctica.</title>
        <authorList>
            <person name="Coleine C."/>
            <person name="Masonjones S."/>
            <person name="Stajich J.E."/>
        </authorList>
    </citation>
    <scope>NUCLEOTIDE SEQUENCE [LARGE SCALE GENOMIC DNA]</scope>
    <source>
        <strain evidence="4 5">CCFEE 6314</strain>
    </source>
</reference>
<name>A0A438NAT6_EXOME</name>